<reference evidence="1 2" key="1">
    <citation type="journal article" date="2020" name="ISME J.">
        <title>Enrichment and physiological characterization of a novel comammox Nitrospira indicates ammonium inhibition of complete nitrification.</title>
        <authorList>
            <person name="Sakoula D."/>
            <person name="Koch H."/>
            <person name="Frank J."/>
            <person name="Jetten M.S.M."/>
            <person name="van Kessel M.A.H.J."/>
            <person name="Lucker S."/>
        </authorList>
    </citation>
    <scope>NUCLEOTIDE SEQUENCE [LARGE SCALE GENOMIC DNA]</scope>
    <source>
        <strain evidence="1">Comreactor17</strain>
    </source>
</reference>
<evidence type="ECO:0000313" key="1">
    <source>
        <dbReference type="EMBL" id="QPD03619.1"/>
    </source>
</evidence>
<protein>
    <submittedName>
        <fullName evidence="1">Uncharacterized protein</fullName>
    </submittedName>
</protein>
<dbReference type="AlphaFoldDB" id="A0A7S8FCK1"/>
<evidence type="ECO:0000313" key="2">
    <source>
        <dbReference type="Proteomes" id="UP000593737"/>
    </source>
</evidence>
<sequence length="125" mass="13849">MLIVETWRPLVQWSPKDDAHTWLRSDDRRAMRPTGRVKYSYNGVQEIVGGTSGARFFRIGVGLSSASFLAECCSPRIEQSKKSNSFVHRATIQPARGQAGVASELLKQLLHHQASLSSFHLGLLG</sequence>
<gene>
    <name evidence="1" type="ORF">Nkreftii_001393</name>
</gene>
<organism evidence="1 2">
    <name type="scientific">Candidatus Nitrospira kreftii</name>
    <dbReference type="NCBI Taxonomy" id="2652173"/>
    <lineage>
        <taxon>Bacteria</taxon>
        <taxon>Pseudomonadati</taxon>
        <taxon>Nitrospirota</taxon>
        <taxon>Nitrospiria</taxon>
        <taxon>Nitrospirales</taxon>
        <taxon>Nitrospiraceae</taxon>
        <taxon>Nitrospira</taxon>
    </lineage>
</organism>
<dbReference type="EMBL" id="CP047423">
    <property type="protein sequence ID" value="QPD03619.1"/>
    <property type="molecule type" value="Genomic_DNA"/>
</dbReference>
<proteinExistence type="predicted"/>
<accession>A0A7S8FCK1</accession>
<name>A0A7S8FCK1_9BACT</name>
<dbReference type="Proteomes" id="UP000593737">
    <property type="component" value="Chromosome"/>
</dbReference>
<dbReference type="KEGG" id="nkf:Nkreftii_001393"/>